<dbReference type="Pfam" id="PF00334">
    <property type="entry name" value="NDK"/>
    <property type="match status" value="2"/>
</dbReference>
<reference evidence="5 6" key="1">
    <citation type="submission" date="2018-10" db="EMBL/GenBank/DDBJ databases">
        <authorList>
            <consortium name="Pathogen Informatics"/>
        </authorList>
    </citation>
    <scope>NUCLEOTIDE SEQUENCE [LARGE SCALE GENOMIC DNA]</scope>
</reference>
<evidence type="ECO:0000259" key="4">
    <source>
        <dbReference type="SMART" id="SM00562"/>
    </source>
</evidence>
<evidence type="ECO:0000313" key="5">
    <source>
        <dbReference type="EMBL" id="VDD77314.1"/>
    </source>
</evidence>
<evidence type="ECO:0000256" key="3">
    <source>
        <dbReference type="SAM" id="MobiDB-lite"/>
    </source>
</evidence>
<keyword evidence="2" id="KW-0175">Coiled coil</keyword>
<feature type="compositionally biased region" description="Acidic residues" evidence="3">
    <location>
        <begin position="273"/>
        <end position="284"/>
    </location>
</feature>
<dbReference type="EMBL" id="UXSR01000728">
    <property type="protein sequence ID" value="VDD77314.1"/>
    <property type="molecule type" value="Genomic_DNA"/>
</dbReference>
<protein>
    <recommendedName>
        <fullName evidence="4">Nucleoside diphosphate kinase-like domain-containing protein</fullName>
    </recommendedName>
</protein>
<dbReference type="PROSITE" id="PS51374">
    <property type="entry name" value="NDPK_LIKE"/>
    <property type="match status" value="2"/>
</dbReference>
<dbReference type="SMART" id="SM00562">
    <property type="entry name" value="NDK"/>
    <property type="match status" value="1"/>
</dbReference>
<feature type="coiled-coil region" evidence="2">
    <location>
        <begin position="63"/>
        <end position="107"/>
    </location>
</feature>
<dbReference type="Gene3D" id="3.30.70.141">
    <property type="entry name" value="Nucleoside diphosphate kinase-like domain"/>
    <property type="match status" value="3"/>
</dbReference>
<dbReference type="PANTHER" id="PTHR46135">
    <property type="entry name" value="NME/NM23 FAMILY MEMBER 8"/>
    <property type="match status" value="1"/>
</dbReference>
<gene>
    <name evidence="5" type="ORF">MCOS_LOCUS3317</name>
</gene>
<dbReference type="STRING" id="53468.A0A3P6GTG1"/>
<evidence type="ECO:0000256" key="2">
    <source>
        <dbReference type="SAM" id="Coils"/>
    </source>
</evidence>
<accession>A0A3P6GTG1</accession>
<dbReference type="PANTHER" id="PTHR46135:SF3">
    <property type="entry name" value="NME_NM23 FAMILY MEMBER 8"/>
    <property type="match status" value="1"/>
</dbReference>
<dbReference type="AlphaFoldDB" id="A0A3P6GTG1"/>
<comment type="similarity">
    <text evidence="1">Belongs to the NDK family.</text>
</comment>
<dbReference type="SUPFAM" id="SSF54919">
    <property type="entry name" value="Nucleoside diphosphate kinase, NDK"/>
    <property type="match status" value="3"/>
</dbReference>
<organism evidence="5 6">
    <name type="scientific">Mesocestoides corti</name>
    <name type="common">Flatworm</name>
    <dbReference type="NCBI Taxonomy" id="53468"/>
    <lineage>
        <taxon>Eukaryota</taxon>
        <taxon>Metazoa</taxon>
        <taxon>Spiralia</taxon>
        <taxon>Lophotrochozoa</taxon>
        <taxon>Platyhelminthes</taxon>
        <taxon>Cestoda</taxon>
        <taxon>Eucestoda</taxon>
        <taxon>Cyclophyllidea</taxon>
        <taxon>Mesocestoididae</taxon>
        <taxon>Mesocestoides</taxon>
    </lineage>
</organism>
<evidence type="ECO:0000256" key="1">
    <source>
        <dbReference type="PROSITE-ProRule" id="PRU00706"/>
    </source>
</evidence>
<feature type="region of interest" description="Disordered" evidence="3">
    <location>
        <begin position="273"/>
        <end position="292"/>
    </location>
</feature>
<dbReference type="Proteomes" id="UP000267029">
    <property type="component" value="Unassembled WGS sequence"/>
</dbReference>
<evidence type="ECO:0000313" key="6">
    <source>
        <dbReference type="Proteomes" id="UP000267029"/>
    </source>
</evidence>
<dbReference type="InterPro" id="IPR051766">
    <property type="entry name" value="TXND_domain-containing"/>
</dbReference>
<feature type="compositionally biased region" description="Acidic residues" evidence="3">
    <location>
        <begin position="610"/>
        <end position="631"/>
    </location>
</feature>
<sequence length="639" mass="71252">MFKKINEELNDNKLFFATANADTVDTLEKYRGRSEPYFLLYGGQSLVAVVKGANCPTIQATIYEMLKQEHEALAGEIARVEIEDPYLKAIEEEKAAEAKRLARQKEIDQECCPLILHSTLSEENVENVIELLLNAGYEILQEEVKQLDDDTVIEILESESGDPDYGFRLNELTKEPLRCLLVAKGPEGVVNELIDFVGPEKEYSSPDGEPMPSIRDLFGGGKPKECLTAPTTTNAAQTIMKLVFPDFTPPRVITYLPEVEETRPSVFAAGLLDDENQEAGDNEESSGVPEYEGPPRLIVVVKPPAYDAYRDDVMADLEAANFTILSTKDYTFSEDEAREYYSKMSSSNLFENLIAMVTSGPSFIIMACKSEAYKAMKDMLGLESYAQALKSTPDSLRVKYSAPPEGEKDDDLTWIDASLSEAEAKKSIDYFFPVEDTFAMFKPETQPVWEEMLEEIKNLGFKVVMKKEVELLPEDIRVIYENNIDKPYFEDLSRHIASGPAMVMVLRAQDAVRRWHTLIGPTDPDVAVDSHPNDRKKSGMCVDELGLTRGNKNETYPKFCRDSLRATYGRSILANAVHGSTSAEHAAKCISRVFREPSNELEGDSSLGDVGEDMEEKEGGEEGEGPVEDADGNFVIVQL</sequence>
<feature type="domain" description="Nucleoside diphosphate kinase-like" evidence="4">
    <location>
        <begin position="434"/>
        <end position="603"/>
    </location>
</feature>
<keyword evidence="6" id="KW-1185">Reference proteome</keyword>
<feature type="region of interest" description="Disordered" evidence="3">
    <location>
        <begin position="598"/>
        <end position="632"/>
    </location>
</feature>
<dbReference type="InterPro" id="IPR034907">
    <property type="entry name" value="NDK-like_dom"/>
</dbReference>
<dbReference type="OrthoDB" id="10263751at2759"/>
<comment type="caution">
    <text evidence="1">Lacks conserved residue(s) required for the propagation of feature annotation.</text>
</comment>
<dbReference type="InterPro" id="IPR036850">
    <property type="entry name" value="NDK-like_dom_sf"/>
</dbReference>
<proteinExistence type="inferred from homology"/>
<name>A0A3P6GTG1_MESCO</name>